<feature type="coiled-coil region" evidence="1">
    <location>
        <begin position="229"/>
        <end position="256"/>
    </location>
</feature>
<name>A0AA39FEC6_MICHY</name>
<evidence type="ECO:0000313" key="3">
    <source>
        <dbReference type="EMBL" id="KAK0167960.1"/>
    </source>
</evidence>
<proteinExistence type="predicted"/>
<keyword evidence="1" id="KW-0175">Coiled coil</keyword>
<dbReference type="Proteomes" id="UP001168972">
    <property type="component" value="Unassembled WGS sequence"/>
</dbReference>
<dbReference type="EMBL" id="JAQQBR010001831">
    <property type="protein sequence ID" value="KAK0167960.1"/>
    <property type="molecule type" value="Genomic_DNA"/>
</dbReference>
<dbReference type="AlphaFoldDB" id="A0AA39FEC6"/>
<organism evidence="3 4">
    <name type="scientific">Microctonus hyperodae</name>
    <name type="common">Parasitoid wasp</name>
    <dbReference type="NCBI Taxonomy" id="165561"/>
    <lineage>
        <taxon>Eukaryota</taxon>
        <taxon>Metazoa</taxon>
        <taxon>Ecdysozoa</taxon>
        <taxon>Arthropoda</taxon>
        <taxon>Hexapoda</taxon>
        <taxon>Insecta</taxon>
        <taxon>Pterygota</taxon>
        <taxon>Neoptera</taxon>
        <taxon>Endopterygota</taxon>
        <taxon>Hymenoptera</taxon>
        <taxon>Apocrita</taxon>
        <taxon>Ichneumonoidea</taxon>
        <taxon>Braconidae</taxon>
        <taxon>Euphorinae</taxon>
        <taxon>Microctonus</taxon>
    </lineage>
</organism>
<reference evidence="3" key="1">
    <citation type="journal article" date="2023" name="bioRxiv">
        <title>Scaffold-level genome assemblies of two parasitoid biocontrol wasps reveal the parthenogenesis mechanism and an associated novel virus.</title>
        <authorList>
            <person name="Inwood S."/>
            <person name="Skelly J."/>
            <person name="Guhlin J."/>
            <person name="Harrop T."/>
            <person name="Goldson S."/>
            <person name="Dearden P."/>
        </authorList>
    </citation>
    <scope>NUCLEOTIDE SEQUENCE</scope>
    <source>
        <strain evidence="3">Lincoln</strain>
        <tissue evidence="3">Whole body</tissue>
    </source>
</reference>
<feature type="region of interest" description="Disordered" evidence="2">
    <location>
        <begin position="25"/>
        <end position="135"/>
    </location>
</feature>
<evidence type="ECO:0000256" key="2">
    <source>
        <dbReference type="SAM" id="MobiDB-lite"/>
    </source>
</evidence>
<feature type="compositionally biased region" description="Basic and acidic residues" evidence="2">
    <location>
        <begin position="25"/>
        <end position="57"/>
    </location>
</feature>
<reference evidence="3" key="2">
    <citation type="submission" date="2023-03" db="EMBL/GenBank/DDBJ databases">
        <authorList>
            <person name="Inwood S.N."/>
            <person name="Skelly J.G."/>
            <person name="Guhlin J."/>
            <person name="Harrop T.W.R."/>
            <person name="Goldson S.G."/>
            <person name="Dearden P.K."/>
        </authorList>
    </citation>
    <scope>NUCLEOTIDE SEQUENCE</scope>
    <source>
        <strain evidence="3">Lincoln</strain>
        <tissue evidence="3">Whole body</tissue>
    </source>
</reference>
<feature type="compositionally biased region" description="Basic and acidic residues" evidence="2">
    <location>
        <begin position="79"/>
        <end position="119"/>
    </location>
</feature>
<protein>
    <submittedName>
        <fullName evidence="3">Uncharacterized protein</fullName>
    </submittedName>
</protein>
<gene>
    <name evidence="3" type="ORF">PV327_001808</name>
</gene>
<accession>A0AA39FEC6</accession>
<evidence type="ECO:0000256" key="1">
    <source>
        <dbReference type="SAM" id="Coils"/>
    </source>
</evidence>
<comment type="caution">
    <text evidence="3">The sequence shown here is derived from an EMBL/GenBank/DDBJ whole genome shotgun (WGS) entry which is preliminary data.</text>
</comment>
<feature type="compositionally biased region" description="Polar residues" evidence="2">
    <location>
        <begin position="121"/>
        <end position="130"/>
    </location>
</feature>
<sequence>MDELVESEADKVNKTIIVNKSEVLESDYKQSEDGKGHEATMQEEMKAGCRDGEMQEREEGEIVEGEGEPRGDGTACIRNKVEESAEEQGKDDSENRQQGKKSEKKEKEGGSNETDREGDNMASQNTQNDRNVIRESEGTLLEGSWRIEWMREREEWWCERMKEINRMNAEIRREWREELDKIIKRKSESEMRCEGCCKLSETCVLERRVYKEEKQKWEAESALQKFRIYNLEKKLAEEHEKKMGETEERGDNMNDEAYKMPDNVKAEGTGGYEVIQGGEYGWRKSSEERVEIQINDGLGRGRAVKRLASDSNRRVTADETVVGYNRGELWTEDTGECRIKRARRDFGRGDSHMVEDYGRMPKKLSDEEFFKEMREREWRKKNICVKTVGECMKAKDAMKVIEQITGINWRDVAEKTWVLNDNVVTVRMKDMADKVELMRRKGRMKGSDIWIEDDLTMRENEVQKWLRSEANMEERKGNQARTAYMKIEREGEWWRWNEKDGTLDRIFRRRDSY</sequence>
<keyword evidence="4" id="KW-1185">Reference proteome</keyword>
<evidence type="ECO:0000313" key="4">
    <source>
        <dbReference type="Proteomes" id="UP001168972"/>
    </source>
</evidence>